<dbReference type="GeneID" id="303164591"/>
<dbReference type="RefSeq" id="WP_198349240.1">
    <property type="nucleotide sequence ID" value="NZ_JABASV010000004.1"/>
</dbReference>
<dbReference type="Proteomes" id="UP001276761">
    <property type="component" value="Unassembled WGS sequence"/>
</dbReference>
<dbReference type="EMBL" id="JAWXXT010000001">
    <property type="protein sequence ID" value="MDX5976679.1"/>
    <property type="molecule type" value="Genomic_DNA"/>
</dbReference>
<comment type="caution">
    <text evidence="1">The sequence shown here is derived from an EMBL/GenBank/DDBJ whole genome shotgun (WGS) entry which is preliminary data.</text>
</comment>
<sequence>MYDSYFYYMNGKIKCESSFKGSYAAYLIKNGEVVEKQHYTKKKEKVFSWYGEGVYSVRFFFAINGERVKYLAKSFFIREKVKYLVDDTEYRSRNIAEGENFRILFFDNHAEVTFITFNGTRSRKKSLPFALKYCKKRNFNLISVNQDGDSQYQDLSLSIFHEAVRNYLTSSNINYGASLGGYCALYYAGVINANVIAISPKNSAHPKFIKKRFKGLNFKHKEIRDTPTSKGNVNIFFDPYKVEDVKFLEGLILPYSDNCKLHPLPHAGHQLLKYVKELGCLTELIDSLVINECIDIEENVENSTYLAEKAWFLYRDDNKEVAKEMALRSMDIAPNRRAEMLLSLF</sequence>
<proteinExistence type="predicted"/>
<gene>
    <name evidence="1" type="ORF">SIL78_03780</name>
</gene>
<evidence type="ECO:0000313" key="1">
    <source>
        <dbReference type="EMBL" id="MDX5976679.1"/>
    </source>
</evidence>
<evidence type="ECO:0000313" key="2">
    <source>
        <dbReference type="Proteomes" id="UP001276761"/>
    </source>
</evidence>
<accession>A0AAJ2VPF2</accession>
<name>A0AAJ2VPF2_9GAMM</name>
<organism evidence="1 2">
    <name type="scientific">Vreelandella alkaliphila</name>
    <dbReference type="NCBI Taxonomy" id="272774"/>
    <lineage>
        <taxon>Bacteria</taxon>
        <taxon>Pseudomonadati</taxon>
        <taxon>Pseudomonadota</taxon>
        <taxon>Gammaproteobacteria</taxon>
        <taxon>Oceanospirillales</taxon>
        <taxon>Halomonadaceae</taxon>
        <taxon>Vreelandella</taxon>
    </lineage>
</organism>
<protein>
    <submittedName>
        <fullName evidence="1">Uncharacterized protein</fullName>
    </submittedName>
</protein>
<reference evidence="1" key="1">
    <citation type="submission" date="2023-11" db="EMBL/GenBank/DDBJ databases">
        <title>MicrobeMod: A computational toolkit for identifying prokaryotic methylation and restriction-modification with nanopore sequencing.</title>
        <authorList>
            <person name="Crits-Christoph A."/>
            <person name="Kang S.C."/>
            <person name="Lee H."/>
            <person name="Ostrov N."/>
        </authorList>
    </citation>
    <scope>NUCLEOTIDE SEQUENCE</scope>
    <source>
        <strain evidence="1">ATCC BAA-953</strain>
    </source>
</reference>
<dbReference type="AlphaFoldDB" id="A0AAJ2VPF2"/>